<feature type="domain" description="ATP-grasp" evidence="11">
    <location>
        <begin position="9"/>
        <end position="229"/>
    </location>
</feature>
<feature type="binding site" evidence="10">
    <location>
        <begin position="53"/>
        <end position="55"/>
    </location>
    <ligand>
        <name>ATP</name>
        <dbReference type="ChEBI" id="CHEBI:30616"/>
    </ligand>
</feature>
<sequence length="390" mass="41822">MNIHEYQAKQLLAASGLRILPGVAITSQDQIKPTIESFDSDMYVVKAQVHSGGRGKAGGIIVAKNKKEAVEACNKLWNKTLVTKQSGPKGKLISKLYIEGSCSIVHEYYCSMLIDRSKNLISIIISQEGGMDIEEVASKSPEKIFTVNIDPLIGISSFIYRKITLMLGLPVSMISEVKQTIGGIYSLFMQKDASLIEINPLVLTSDDKLVVLDAKIGFDENGLFRHKDILDLKDPTQEDPLEIKAAQLGISYVKMDGNIGCMVNGAGLAMATMDLIKLKGGSPANFLDVGGGADKNKVAEAFKIILSDTAVKGVLVNIFGGILRCDVIAEGIIAATKELKINVPLVVRLAGTNFEQGNKILDNAGLNIHSASDLNEAASKIVSLSNSSIS</sequence>
<evidence type="ECO:0000313" key="13">
    <source>
        <dbReference type="Proteomes" id="UP000241762"/>
    </source>
</evidence>
<comment type="catalytic activity">
    <reaction evidence="10">
        <text>succinate + ATP + CoA = succinyl-CoA + ADP + phosphate</text>
        <dbReference type="Rhea" id="RHEA:17661"/>
        <dbReference type="ChEBI" id="CHEBI:30031"/>
        <dbReference type="ChEBI" id="CHEBI:30616"/>
        <dbReference type="ChEBI" id="CHEBI:43474"/>
        <dbReference type="ChEBI" id="CHEBI:57287"/>
        <dbReference type="ChEBI" id="CHEBI:57292"/>
        <dbReference type="ChEBI" id="CHEBI:456216"/>
        <dbReference type="EC" id="6.2.1.5"/>
    </reaction>
</comment>
<dbReference type="KEGG" id="ptc:phytr_10990"/>
<dbReference type="GO" id="GO:0004776">
    <property type="term" value="F:succinate-CoA ligase (GDP-forming) activity"/>
    <property type="evidence" value="ECO:0007669"/>
    <property type="project" value="RHEA"/>
</dbReference>
<dbReference type="InterPro" id="IPR013815">
    <property type="entry name" value="ATP_grasp_subdomain_1"/>
</dbReference>
<evidence type="ECO:0000256" key="4">
    <source>
        <dbReference type="ARBA" id="ARBA00022723"/>
    </source>
</evidence>
<keyword evidence="6 10" id="KW-0067">ATP-binding</keyword>
<dbReference type="UniPathway" id="UPA00223">
    <property type="reaction ID" value="UER00999"/>
</dbReference>
<comment type="catalytic activity">
    <reaction evidence="8">
        <text>(S)-malate + ATP + CoA = (S)-malyl-CoA + ADP + phosphate</text>
        <dbReference type="Rhea" id="RHEA:26193"/>
        <dbReference type="ChEBI" id="CHEBI:15589"/>
        <dbReference type="ChEBI" id="CHEBI:30616"/>
        <dbReference type="ChEBI" id="CHEBI:43474"/>
        <dbReference type="ChEBI" id="CHEBI:57287"/>
        <dbReference type="ChEBI" id="CHEBI:57317"/>
        <dbReference type="ChEBI" id="CHEBI:456216"/>
        <dbReference type="EC" id="6.2.1.9"/>
    </reaction>
</comment>
<keyword evidence="3 10" id="KW-0436">Ligase</keyword>
<dbReference type="OrthoDB" id="9802602at2"/>
<evidence type="ECO:0000256" key="10">
    <source>
        <dbReference type="HAMAP-Rule" id="MF_00558"/>
    </source>
</evidence>
<dbReference type="PROSITE" id="PS50975">
    <property type="entry name" value="ATP_GRASP"/>
    <property type="match status" value="1"/>
</dbReference>
<evidence type="ECO:0000256" key="7">
    <source>
        <dbReference type="ARBA" id="ARBA00022842"/>
    </source>
</evidence>
<comment type="pathway">
    <text evidence="10">Carbohydrate metabolism; tricarboxylic acid cycle; succinate from succinyl-CoA (ligase route): step 1/1.</text>
</comment>
<dbReference type="SUPFAM" id="SSF56059">
    <property type="entry name" value="Glutathione synthetase ATP-binding domain-like"/>
    <property type="match status" value="1"/>
</dbReference>
<dbReference type="InterPro" id="IPR005811">
    <property type="entry name" value="SUCC_ACL_C"/>
</dbReference>
<evidence type="ECO:0000313" key="12">
    <source>
        <dbReference type="EMBL" id="AVP88025.1"/>
    </source>
</evidence>
<dbReference type="NCBIfam" id="TIGR01016">
    <property type="entry name" value="sucCoAbeta"/>
    <property type="match status" value="1"/>
</dbReference>
<dbReference type="GO" id="GO:0006099">
    <property type="term" value="P:tricarboxylic acid cycle"/>
    <property type="evidence" value="ECO:0007669"/>
    <property type="project" value="UniProtKB-UniRule"/>
</dbReference>
<dbReference type="GO" id="GO:0042709">
    <property type="term" value="C:succinate-CoA ligase complex"/>
    <property type="evidence" value="ECO:0007669"/>
    <property type="project" value="TreeGrafter"/>
</dbReference>
<keyword evidence="7 10" id="KW-0460">Magnesium</keyword>
<gene>
    <name evidence="10" type="primary">sucC</name>
    <name evidence="12" type="ORF">phytr_10990</name>
</gene>
<dbReference type="FunFam" id="3.40.50.261:FF:000001">
    <property type="entry name" value="Succinate--CoA ligase [ADP-forming] subunit beta"/>
    <property type="match status" value="1"/>
</dbReference>
<dbReference type="InterPro" id="IPR013650">
    <property type="entry name" value="ATP-grasp_succ-CoA_synth-type"/>
</dbReference>
<dbReference type="Pfam" id="PF00549">
    <property type="entry name" value="Ligase_CoA"/>
    <property type="match status" value="1"/>
</dbReference>
<feature type="binding site" evidence="10">
    <location>
        <position position="213"/>
    </location>
    <ligand>
        <name>Mg(2+)</name>
        <dbReference type="ChEBI" id="CHEBI:18420"/>
    </ligand>
</feature>
<dbReference type="GO" id="GO:0005829">
    <property type="term" value="C:cytosol"/>
    <property type="evidence" value="ECO:0007669"/>
    <property type="project" value="TreeGrafter"/>
</dbReference>
<dbReference type="AlphaFoldDB" id="A0A2P1P9V4"/>
<proteinExistence type="inferred from homology"/>
<dbReference type="Pfam" id="PF08442">
    <property type="entry name" value="ATP-grasp_2"/>
    <property type="match status" value="1"/>
</dbReference>
<dbReference type="SUPFAM" id="SSF52210">
    <property type="entry name" value="Succinyl-CoA synthetase domains"/>
    <property type="match status" value="1"/>
</dbReference>
<dbReference type="GO" id="GO:0000287">
    <property type="term" value="F:magnesium ion binding"/>
    <property type="evidence" value="ECO:0007669"/>
    <property type="project" value="UniProtKB-UniRule"/>
</dbReference>
<evidence type="ECO:0000256" key="5">
    <source>
        <dbReference type="ARBA" id="ARBA00022741"/>
    </source>
</evidence>
<dbReference type="PROSITE" id="PS01217">
    <property type="entry name" value="SUCCINYL_COA_LIG_3"/>
    <property type="match status" value="1"/>
</dbReference>
<feature type="binding site" evidence="10">
    <location>
        <position position="102"/>
    </location>
    <ligand>
        <name>ATP</name>
        <dbReference type="ChEBI" id="CHEBI:30616"/>
    </ligand>
</feature>
<dbReference type="InterPro" id="IPR017866">
    <property type="entry name" value="Succ-CoA_synthase_bsu_CS"/>
</dbReference>
<comment type="function">
    <text evidence="10">Succinyl-CoA synthetase functions in the citric acid cycle (TCA), coupling the hydrolysis of succinyl-CoA to the synthesis of either ATP or GTP and thus represents the only step of substrate-level phosphorylation in the TCA. The beta subunit provides nucleotide specificity of the enzyme and binds the substrate succinate, while the binding sites for coenzyme A and phosphate are found in the alpha subunit.</text>
</comment>
<dbReference type="PANTHER" id="PTHR11815:SF10">
    <property type="entry name" value="SUCCINATE--COA LIGASE [GDP-FORMING] SUBUNIT BETA, MITOCHONDRIAL"/>
    <property type="match status" value="1"/>
</dbReference>
<dbReference type="FunFam" id="3.30.1490.20:FF:000002">
    <property type="entry name" value="Succinate--CoA ligase [ADP-forming] subunit beta"/>
    <property type="match status" value="1"/>
</dbReference>
<dbReference type="GO" id="GO:0006104">
    <property type="term" value="P:succinyl-CoA metabolic process"/>
    <property type="evidence" value="ECO:0007669"/>
    <property type="project" value="TreeGrafter"/>
</dbReference>
<feature type="binding site" evidence="10">
    <location>
        <position position="199"/>
    </location>
    <ligand>
        <name>Mg(2+)</name>
        <dbReference type="ChEBI" id="CHEBI:18420"/>
    </ligand>
</feature>
<accession>A0A2P1P9V4</accession>
<reference evidence="12 13" key="1">
    <citation type="submission" date="2018-03" db="EMBL/GenBank/DDBJ databases">
        <title>A gene transfer event suggests a long-term partnership between eustigmatophyte algae and a novel lineage of endosymbiotic bacteria.</title>
        <authorList>
            <person name="Yurchenko T."/>
            <person name="Sevcikova T."/>
            <person name="Pribyl P."/>
            <person name="El Karkouri K."/>
            <person name="Klimes V."/>
            <person name="Amaral R."/>
            <person name="Zbrankova V."/>
            <person name="Kim E."/>
            <person name="Raoult D."/>
            <person name="Santos L.M.A."/>
            <person name="Elias M."/>
        </authorList>
    </citation>
    <scope>NUCLEOTIDE SEQUENCE [LARGE SCALE GENOMIC DNA]</scope>
    <source>
        <strain evidence="12">CCALA 838</strain>
    </source>
</reference>
<dbReference type="GO" id="GO:0050074">
    <property type="term" value="F:malate-CoA ligase activity"/>
    <property type="evidence" value="ECO:0007669"/>
    <property type="project" value="UniProtKB-EC"/>
</dbReference>
<comment type="pathway">
    <text evidence="9">One-carbon metabolism; formaldehyde assimilation via serine pathway.</text>
</comment>
<feature type="binding site" evidence="10">
    <location>
        <position position="107"/>
    </location>
    <ligand>
        <name>ATP</name>
        <dbReference type="ChEBI" id="CHEBI:30616"/>
    </ligand>
</feature>
<feature type="binding site" evidence="10">
    <location>
        <begin position="321"/>
        <end position="323"/>
    </location>
    <ligand>
        <name>substrate</name>
        <note>ligand shared with subunit alpha</note>
    </ligand>
</feature>
<dbReference type="Gene3D" id="3.30.470.20">
    <property type="entry name" value="ATP-grasp fold, B domain"/>
    <property type="match status" value="1"/>
</dbReference>
<dbReference type="EMBL" id="CP027845">
    <property type="protein sequence ID" value="AVP88025.1"/>
    <property type="molecule type" value="Genomic_DNA"/>
</dbReference>
<dbReference type="NCBIfam" id="NF001913">
    <property type="entry name" value="PRK00696.1"/>
    <property type="match status" value="1"/>
</dbReference>
<dbReference type="PIRSF" id="PIRSF001554">
    <property type="entry name" value="SucCS_beta"/>
    <property type="match status" value="1"/>
</dbReference>
<feature type="binding site" evidence="10">
    <location>
        <position position="99"/>
    </location>
    <ligand>
        <name>ATP</name>
        <dbReference type="ChEBI" id="CHEBI:30616"/>
    </ligand>
</feature>
<evidence type="ECO:0000256" key="6">
    <source>
        <dbReference type="ARBA" id="ARBA00022840"/>
    </source>
</evidence>
<evidence type="ECO:0000256" key="8">
    <source>
        <dbReference type="ARBA" id="ARBA00052241"/>
    </source>
</evidence>
<dbReference type="FunFam" id="3.30.470.20:FF:000002">
    <property type="entry name" value="Succinate--CoA ligase [ADP-forming] subunit beta"/>
    <property type="match status" value="1"/>
</dbReference>
<dbReference type="Gene3D" id="3.30.1490.20">
    <property type="entry name" value="ATP-grasp fold, A domain"/>
    <property type="match status" value="1"/>
</dbReference>
<keyword evidence="13" id="KW-1185">Reference proteome</keyword>
<dbReference type="Gene3D" id="3.40.50.261">
    <property type="entry name" value="Succinyl-CoA synthetase domains"/>
    <property type="match status" value="1"/>
</dbReference>
<dbReference type="InterPro" id="IPR016102">
    <property type="entry name" value="Succinyl-CoA_synth-like"/>
</dbReference>
<dbReference type="Proteomes" id="UP000241762">
    <property type="component" value="Chromosome"/>
</dbReference>
<dbReference type="GO" id="GO:0004775">
    <property type="term" value="F:succinate-CoA ligase (ADP-forming) activity"/>
    <property type="evidence" value="ECO:0007669"/>
    <property type="project" value="UniProtKB-UniRule"/>
</dbReference>
<dbReference type="PANTHER" id="PTHR11815">
    <property type="entry name" value="SUCCINYL-COA SYNTHETASE BETA CHAIN"/>
    <property type="match status" value="1"/>
</dbReference>
<dbReference type="RefSeq" id="WP_106874848.1">
    <property type="nucleotide sequence ID" value="NZ_CP027845.1"/>
</dbReference>
<comment type="similarity">
    <text evidence="1 10">Belongs to the succinate/malate CoA ligase beta subunit family.</text>
</comment>
<keyword evidence="4 10" id="KW-0479">Metal-binding</keyword>
<evidence type="ECO:0000256" key="2">
    <source>
        <dbReference type="ARBA" id="ARBA00022532"/>
    </source>
</evidence>
<comment type="subunit">
    <text evidence="10">Heterotetramer of two alpha and two beta subunits.</text>
</comment>
<feature type="binding site" evidence="10">
    <location>
        <position position="46"/>
    </location>
    <ligand>
        <name>ATP</name>
        <dbReference type="ChEBI" id="CHEBI:30616"/>
    </ligand>
</feature>
<dbReference type="InterPro" id="IPR005809">
    <property type="entry name" value="Succ_CoA_ligase-like_bsu"/>
</dbReference>
<feature type="binding site" evidence="10">
    <location>
        <position position="264"/>
    </location>
    <ligand>
        <name>substrate</name>
        <note>ligand shared with subunit alpha</note>
    </ligand>
</feature>
<evidence type="ECO:0000259" key="11">
    <source>
        <dbReference type="PROSITE" id="PS50975"/>
    </source>
</evidence>
<dbReference type="HAMAP" id="MF_00558">
    <property type="entry name" value="Succ_CoA_beta"/>
    <property type="match status" value="1"/>
</dbReference>
<evidence type="ECO:0000256" key="9">
    <source>
        <dbReference type="ARBA" id="ARBA00060690"/>
    </source>
</evidence>
<dbReference type="InterPro" id="IPR011761">
    <property type="entry name" value="ATP-grasp"/>
</dbReference>
<evidence type="ECO:0000256" key="1">
    <source>
        <dbReference type="ARBA" id="ARBA00009182"/>
    </source>
</evidence>
<keyword evidence="2 10" id="KW-0816">Tricarboxylic acid cycle</keyword>
<name>A0A2P1P9V4_9RICK</name>
<organism evidence="12 13">
    <name type="scientific">Candidatus Phycorickettsia trachydisci</name>
    <dbReference type="NCBI Taxonomy" id="2115978"/>
    <lineage>
        <taxon>Bacteria</taxon>
        <taxon>Pseudomonadati</taxon>
        <taxon>Pseudomonadota</taxon>
        <taxon>Alphaproteobacteria</taxon>
        <taxon>Rickettsiales</taxon>
        <taxon>Rickettsiaceae</taxon>
        <taxon>Candidatus Phycorickettsia</taxon>
    </lineage>
</organism>
<dbReference type="GO" id="GO:0005524">
    <property type="term" value="F:ATP binding"/>
    <property type="evidence" value="ECO:0007669"/>
    <property type="project" value="UniProtKB-UniRule"/>
</dbReference>
<comment type="catalytic activity">
    <reaction evidence="10">
        <text>GTP + succinate + CoA = succinyl-CoA + GDP + phosphate</text>
        <dbReference type="Rhea" id="RHEA:22120"/>
        <dbReference type="ChEBI" id="CHEBI:30031"/>
        <dbReference type="ChEBI" id="CHEBI:37565"/>
        <dbReference type="ChEBI" id="CHEBI:43474"/>
        <dbReference type="ChEBI" id="CHEBI:57287"/>
        <dbReference type="ChEBI" id="CHEBI:57292"/>
        <dbReference type="ChEBI" id="CHEBI:58189"/>
    </reaction>
</comment>
<comment type="cofactor">
    <cofactor evidence="10">
        <name>Mg(2+)</name>
        <dbReference type="ChEBI" id="CHEBI:18420"/>
    </cofactor>
    <text evidence="10">Binds 1 Mg(2+) ion per subunit.</text>
</comment>
<protein>
    <recommendedName>
        <fullName evidence="10">Succinate--CoA ligase [ADP-forming] subunit beta</fullName>
        <ecNumber evidence="10">6.2.1.5</ecNumber>
    </recommendedName>
    <alternativeName>
        <fullName evidence="10">Succinyl-CoA synthetase subunit beta</fullName>
        <shortName evidence="10">SCS-beta</shortName>
    </alternativeName>
</protein>
<keyword evidence="5 10" id="KW-0547">Nucleotide-binding</keyword>
<dbReference type="EC" id="6.2.1.5" evidence="10"/>
<evidence type="ECO:0000256" key="3">
    <source>
        <dbReference type="ARBA" id="ARBA00022598"/>
    </source>
</evidence>